<name>A0A8H5UV51_9HYPO</name>
<evidence type="ECO:0000313" key="3">
    <source>
        <dbReference type="Proteomes" id="UP000544095"/>
    </source>
</evidence>
<feature type="region of interest" description="Disordered" evidence="1">
    <location>
        <begin position="1"/>
        <end position="104"/>
    </location>
</feature>
<protein>
    <submittedName>
        <fullName evidence="2">Uncharacterized protein</fullName>
    </submittedName>
</protein>
<proteinExistence type="predicted"/>
<evidence type="ECO:0000256" key="1">
    <source>
        <dbReference type="SAM" id="MobiDB-lite"/>
    </source>
</evidence>
<comment type="caution">
    <text evidence="2">The sequence shown here is derived from an EMBL/GenBank/DDBJ whole genome shotgun (WGS) entry which is preliminary data.</text>
</comment>
<dbReference type="EMBL" id="JAAOAR010000103">
    <property type="protein sequence ID" value="KAF5600422.1"/>
    <property type="molecule type" value="Genomic_DNA"/>
</dbReference>
<dbReference type="Proteomes" id="UP000544095">
    <property type="component" value="Unassembled WGS sequence"/>
</dbReference>
<feature type="region of interest" description="Disordered" evidence="1">
    <location>
        <begin position="177"/>
        <end position="209"/>
    </location>
</feature>
<reference evidence="2 3" key="1">
    <citation type="submission" date="2020-05" db="EMBL/GenBank/DDBJ databases">
        <title>Identification and distribution of gene clusters putatively required for synthesis of sphingolipid metabolism inhibitors in phylogenetically diverse species of the filamentous fungus Fusarium.</title>
        <authorList>
            <person name="Kim H.-S."/>
            <person name="Busman M."/>
            <person name="Brown D.W."/>
            <person name="Divon H."/>
            <person name="Uhlig S."/>
            <person name="Proctor R.H."/>
        </authorList>
    </citation>
    <scope>NUCLEOTIDE SEQUENCE [LARGE SCALE GENOMIC DNA]</scope>
    <source>
        <strain evidence="2 3">NRRL 25211</strain>
    </source>
</reference>
<feature type="compositionally biased region" description="Basic residues" evidence="1">
    <location>
        <begin position="1"/>
        <end position="11"/>
    </location>
</feature>
<keyword evidence="3" id="KW-1185">Reference proteome</keyword>
<accession>A0A8H5UV51</accession>
<feature type="compositionally biased region" description="Basic and acidic residues" evidence="1">
    <location>
        <begin position="40"/>
        <end position="56"/>
    </location>
</feature>
<dbReference type="AlphaFoldDB" id="A0A8H5UV51"/>
<evidence type="ECO:0000313" key="2">
    <source>
        <dbReference type="EMBL" id="KAF5600422.1"/>
    </source>
</evidence>
<sequence length="209" mass="23425">MAPTRKDKKQHNRDGFARRAARTVESAQSGSGRGTLGPNKSRDLNKDAQTMVERDGITTNQRTETEDHDDRPARIKTEEGRVHDSGEDMMDPPVEPQTNSTHNDMEINDEVPLFKFGESDITRAIHDAEAAFGTTELTITFKPYRPDRVAQAKNRKAKYDAVMSTSTVIPRKIILSRPLNERVTTPSEGRTTRPQGETASQECDLSEEE</sequence>
<feature type="compositionally biased region" description="Polar residues" evidence="1">
    <location>
        <begin position="182"/>
        <end position="203"/>
    </location>
</feature>
<gene>
    <name evidence="2" type="ORF">FPANT_2437</name>
</gene>
<feature type="compositionally biased region" description="Basic and acidic residues" evidence="1">
    <location>
        <begin position="63"/>
        <end position="86"/>
    </location>
</feature>
<organism evidence="2 3">
    <name type="scientific">Fusarium pseudoanthophilum</name>
    <dbReference type="NCBI Taxonomy" id="48495"/>
    <lineage>
        <taxon>Eukaryota</taxon>
        <taxon>Fungi</taxon>
        <taxon>Dikarya</taxon>
        <taxon>Ascomycota</taxon>
        <taxon>Pezizomycotina</taxon>
        <taxon>Sordariomycetes</taxon>
        <taxon>Hypocreomycetidae</taxon>
        <taxon>Hypocreales</taxon>
        <taxon>Nectriaceae</taxon>
        <taxon>Fusarium</taxon>
        <taxon>Fusarium fujikuroi species complex</taxon>
    </lineage>
</organism>